<sequence length="96" mass="10660">MDRISALRNVEEALRAFEEGDVDLATAERRVVAVLRTYATEFEADGLSAYRARGDDRADGLVVVADSEREAEQRIRTLLDDDGALSFEVVGVEQRT</sequence>
<proteinExistence type="predicted"/>
<dbReference type="STRING" id="1514971.AUR64_00465"/>
<organism evidence="1 2">
    <name type="scientific">Haloprofundus marisrubri</name>
    <dbReference type="NCBI Taxonomy" id="1514971"/>
    <lineage>
        <taxon>Archaea</taxon>
        <taxon>Methanobacteriati</taxon>
        <taxon>Methanobacteriota</taxon>
        <taxon>Stenosarchaea group</taxon>
        <taxon>Halobacteria</taxon>
        <taxon>Halobacteriales</taxon>
        <taxon>Haloferacaceae</taxon>
        <taxon>Haloprofundus</taxon>
    </lineage>
</organism>
<dbReference type="Proteomes" id="UP000054387">
    <property type="component" value="Unassembled WGS sequence"/>
</dbReference>
<protein>
    <submittedName>
        <fullName evidence="1">Uncharacterized protein</fullName>
    </submittedName>
</protein>
<gene>
    <name evidence="1" type="ORF">AUR64_00465</name>
</gene>
<dbReference type="OrthoDB" id="226203at2157"/>
<dbReference type="InterPro" id="IPR057176">
    <property type="entry name" value="DUF7854"/>
</dbReference>
<name>A0A0W1R462_9EURY</name>
<evidence type="ECO:0000313" key="2">
    <source>
        <dbReference type="Proteomes" id="UP000054387"/>
    </source>
</evidence>
<evidence type="ECO:0000313" key="1">
    <source>
        <dbReference type="EMBL" id="KTG08085.1"/>
    </source>
</evidence>
<dbReference type="Pfam" id="PF25252">
    <property type="entry name" value="DUF7854"/>
    <property type="match status" value="1"/>
</dbReference>
<dbReference type="AlphaFoldDB" id="A0A0W1R462"/>
<dbReference type="RefSeq" id="WP_058583167.1">
    <property type="nucleotide sequence ID" value="NZ_LOPU01000034.1"/>
</dbReference>
<accession>A0A0W1R462</accession>
<dbReference type="EMBL" id="LOPU01000034">
    <property type="protein sequence ID" value="KTG08085.1"/>
    <property type="molecule type" value="Genomic_DNA"/>
</dbReference>
<comment type="caution">
    <text evidence="1">The sequence shown here is derived from an EMBL/GenBank/DDBJ whole genome shotgun (WGS) entry which is preliminary data.</text>
</comment>
<reference evidence="1 2" key="1">
    <citation type="submission" date="2015-12" db="EMBL/GenBank/DDBJ databases">
        <title>Haloprofundus marisrubri gen. nov., sp. nov., an extremely halophilic archaeon isolated from the Discovery deep brine-seawater interface in the Red Sea.</title>
        <authorList>
            <person name="Zhang G."/>
            <person name="Stingl U."/>
            <person name="Rashid M."/>
        </authorList>
    </citation>
    <scope>NUCLEOTIDE SEQUENCE [LARGE SCALE GENOMIC DNA]</scope>
    <source>
        <strain evidence="1 2">SB9</strain>
    </source>
</reference>
<keyword evidence="2" id="KW-1185">Reference proteome</keyword>